<feature type="domain" description="Sulfotransferase" evidence="3">
    <location>
        <begin position="51"/>
        <end position="196"/>
    </location>
</feature>
<dbReference type="SUPFAM" id="SSF52540">
    <property type="entry name" value="P-loop containing nucleoside triphosphate hydrolases"/>
    <property type="match status" value="1"/>
</dbReference>
<dbReference type="GO" id="GO:0016740">
    <property type="term" value="F:transferase activity"/>
    <property type="evidence" value="ECO:0007669"/>
    <property type="project" value="UniProtKB-KW"/>
</dbReference>
<name>A0ABD0JMY2_9CAEN</name>
<protein>
    <recommendedName>
        <fullName evidence="3">Sulfotransferase domain-containing protein</fullName>
    </recommendedName>
</protein>
<dbReference type="EMBL" id="JACVVK020000377">
    <property type="protein sequence ID" value="KAK7476374.1"/>
    <property type="molecule type" value="Genomic_DNA"/>
</dbReference>
<comment type="caution">
    <text evidence="4">The sequence shown here is derived from an EMBL/GenBank/DDBJ whole genome shotgun (WGS) entry which is preliminary data.</text>
</comment>
<dbReference type="InterPro" id="IPR027417">
    <property type="entry name" value="P-loop_NTPase"/>
</dbReference>
<dbReference type="AlphaFoldDB" id="A0ABD0JMY2"/>
<proteinExistence type="inferred from homology"/>
<evidence type="ECO:0000256" key="1">
    <source>
        <dbReference type="ARBA" id="ARBA00005771"/>
    </source>
</evidence>
<evidence type="ECO:0000259" key="3">
    <source>
        <dbReference type="Pfam" id="PF00685"/>
    </source>
</evidence>
<reference evidence="4 5" key="1">
    <citation type="journal article" date="2023" name="Sci. Data">
        <title>Genome assembly of the Korean intertidal mud-creeper Batillaria attramentaria.</title>
        <authorList>
            <person name="Patra A.K."/>
            <person name="Ho P.T."/>
            <person name="Jun S."/>
            <person name="Lee S.J."/>
            <person name="Kim Y."/>
            <person name="Won Y.J."/>
        </authorList>
    </citation>
    <scope>NUCLEOTIDE SEQUENCE [LARGE SCALE GENOMIC DNA]</scope>
    <source>
        <strain evidence="4">Wonlab-2016</strain>
    </source>
</reference>
<gene>
    <name evidence="4" type="ORF">BaRGS_00032374</name>
</gene>
<dbReference type="Gene3D" id="3.40.50.300">
    <property type="entry name" value="P-loop containing nucleotide triphosphate hydrolases"/>
    <property type="match status" value="1"/>
</dbReference>
<evidence type="ECO:0000313" key="5">
    <source>
        <dbReference type="Proteomes" id="UP001519460"/>
    </source>
</evidence>
<feature type="non-terminal residue" evidence="4">
    <location>
        <position position="1"/>
    </location>
</feature>
<comment type="similarity">
    <text evidence="1">Belongs to the sulfotransferase 1 family.</text>
</comment>
<dbReference type="Proteomes" id="UP001519460">
    <property type="component" value="Unassembled WGS sequence"/>
</dbReference>
<evidence type="ECO:0000313" key="4">
    <source>
        <dbReference type="EMBL" id="KAK7476374.1"/>
    </source>
</evidence>
<dbReference type="PANTHER" id="PTHR11783">
    <property type="entry name" value="SULFOTRANSFERASE SULT"/>
    <property type="match status" value="1"/>
</dbReference>
<sequence length="274" mass="31522">LCRDPKQAPISVFGFIKHLHLPFPLKARPATDAGVSVYRTSTWPTRVDELSGTTWVQEIVYLISTDFDIERAKAENIETRFPYLEYTYPGVKAVAASPSPRFIKTHLPFSLLPKDMTVKKPKVIYLARNPKDTAVSLHSFLNLTGLHEFHGTMEDFAQLFVDGNVIYGPWWKHVAEGWEHRNDDNVIFITYEDLTKIDILKRHCSFSSMQQNDSVNYTWYKGLWKWKEGNFLRKGVIGDWKNHLSSEMSQKLDAMASRLDPLGLQFVDTPQDQG</sequence>
<evidence type="ECO:0000256" key="2">
    <source>
        <dbReference type="ARBA" id="ARBA00022679"/>
    </source>
</evidence>
<organism evidence="4 5">
    <name type="scientific">Batillaria attramentaria</name>
    <dbReference type="NCBI Taxonomy" id="370345"/>
    <lineage>
        <taxon>Eukaryota</taxon>
        <taxon>Metazoa</taxon>
        <taxon>Spiralia</taxon>
        <taxon>Lophotrochozoa</taxon>
        <taxon>Mollusca</taxon>
        <taxon>Gastropoda</taxon>
        <taxon>Caenogastropoda</taxon>
        <taxon>Sorbeoconcha</taxon>
        <taxon>Cerithioidea</taxon>
        <taxon>Batillariidae</taxon>
        <taxon>Batillaria</taxon>
    </lineage>
</organism>
<keyword evidence="5" id="KW-1185">Reference proteome</keyword>
<dbReference type="Pfam" id="PF00685">
    <property type="entry name" value="Sulfotransfer_1"/>
    <property type="match status" value="2"/>
</dbReference>
<dbReference type="InterPro" id="IPR000863">
    <property type="entry name" value="Sulfotransferase_dom"/>
</dbReference>
<feature type="domain" description="Sulfotransferase" evidence="3">
    <location>
        <begin position="197"/>
        <end position="255"/>
    </location>
</feature>
<keyword evidence="2" id="KW-0808">Transferase</keyword>
<accession>A0ABD0JMY2</accession>